<dbReference type="GO" id="GO:0006270">
    <property type="term" value="P:DNA replication initiation"/>
    <property type="evidence" value="ECO:0007669"/>
    <property type="project" value="TreeGrafter"/>
</dbReference>
<feature type="compositionally biased region" description="Polar residues" evidence="2">
    <location>
        <begin position="1048"/>
        <end position="1061"/>
    </location>
</feature>
<dbReference type="Gene3D" id="3.40.50.10190">
    <property type="entry name" value="BRCT domain"/>
    <property type="match status" value="7"/>
</dbReference>
<keyword evidence="1" id="KW-0677">Repeat</keyword>
<dbReference type="Pfam" id="PF12738">
    <property type="entry name" value="PTCB-BRCT"/>
    <property type="match status" value="2"/>
</dbReference>
<dbReference type="SUPFAM" id="SSF52113">
    <property type="entry name" value="BRCT domain"/>
    <property type="match status" value="6"/>
</dbReference>
<dbReference type="InterPro" id="IPR001357">
    <property type="entry name" value="BRCT_dom"/>
</dbReference>
<proteinExistence type="predicted"/>
<sequence length="1524" mass="166941">MDFSRRRNISRLEGPSSTLIEISARDVSLTIFCEPYGDAGRTARLQEAFDAYQTHAVGETKWMTLEEMREFQAQSQHQNQLVHYVCDPFEGPVFDLAQASEHPVWGPLVLLRCLRDKRALPLFQKGQAIYSLAMKNVIATFSSVTPARRVGLTQRIRWMGGRMEAALNNTVTHVVTDEVGSKKYIVGAQRGLALQTTAWIDRVWDTTQHELKHALSIAEEFRTPIFANLTITTSGLAEDEKAEVTKLIQDNGGTYTGKLTKANTHLVVREGKGAKYTAALKWQLHVVTPDWVSNSVKKGFMVDPIQYLIGESIEPLTGKNDTVMNSSVTSVASTISRSVLSERTTNVSSGSTAAGDPAYSEVLRLKKEDVSGAGQFLDGCSVHVFGVRDKTLLDRLHQIINQAGGLREDAFNDGVTHIITIPSASGLSELQRNIEATFASPAVILPSWLVACVREKSLVSPVNYAVPGFDPPPEAGEGVDRSDGEHTTHSSACLGVTANPNCSCSSVGNKTSSKHLTLGTSVSASVTGCLNGKAFCLTQELRTMYLNVVHDLPALREGIESLGGHLVDSEDTVGPSQELYMVYTNMVSATLPPPNSITILFLEGVIKQRRWTDPSVSLFFQVLHAPRADVPNGVMSSVVVTPTGFSEQEVTSMSRALALFGASLQAVMVRSSKPDKKLWATTHLVCATDKSNGKLEAAKRWKIPAVTLEWVLVCAREGCRVGVKEYLIDPGQWESLPDAAKKSPRRPPPETPVEKRKRPIEFQTTPSQGLDISRKQTPPPITTIVTPGTAVNNSGTAAASDRRPSGAQTPMLSSQRMREIYEECSRFKTPKRSNGADVDSPGMPRIGADKISEMVQQIQDSPLRPYDIPEASFNEKCSQAVSAKSCLTIGRPLDGIVAVIDEDGLKPCSLELKMSIERLGGWVCHTVERCTLIILPPSHKQSDDGRRLRVSAQRLNKPIVGVEWVWATIDTMERPLLVEFPPNYEEKYGAPYVRCKKLSDYVPKWEDSDLDISVPKVDDAPRTTTKDTSGVTLENEADLSMPVVEQPSVESSHATPRQKANTAKIEQGSVADVSEDEDQDKSVPSNNIHVCNVSTEGAASSSRFLRPRRSSVASVGSEVPATPMEAPQADKTLQKASSAASVSKDPLREILRRNSGRQATPLVRRLSRADMDDTNRSQNRRSQLVMASQCSIGSVLADIETQPEEGVTYGRTMTIPTSTQLNSTVYGDAVAPNFGDVSMVRHCTDEMMNNPAVTKATPKRLRDTFEVQDTPGKRFKKNPVKHELTHNDTTEVASPPLTKKSTEKVYELYHLDEETDKRCRHLITELGGAIVDNLSAEVSAPSSIEKITIIDPTQPRIMKKSSLLQQLACGGWVLAPSYVDDSSAAGYFLPEAEYMLGVGTKGQPESNIRKISAERFACWPRWRKQRLEYGTGAFDKWKVGLFSSTVERERGHRLLLTAGGAVVLNREDMDALKEATHIFVTKGDTSTARKLRAKLGPSALIVAPDYMLHYLSLGEVDPAAFAIQ</sequence>
<feature type="compositionally biased region" description="Basic and acidic residues" evidence="2">
    <location>
        <begin position="478"/>
        <end position="488"/>
    </location>
</feature>
<evidence type="ECO:0000259" key="3">
    <source>
        <dbReference type="PROSITE" id="PS50172"/>
    </source>
</evidence>
<dbReference type="FunFam" id="3.40.50.10190:FF:000010">
    <property type="entry name" value="DNA topoisomerase II binding protein 1"/>
    <property type="match status" value="1"/>
</dbReference>
<name>A0A7M7KWI5_VARDE</name>
<dbReference type="GO" id="GO:0007095">
    <property type="term" value="P:mitotic G2 DNA damage checkpoint signaling"/>
    <property type="evidence" value="ECO:0007669"/>
    <property type="project" value="TreeGrafter"/>
</dbReference>
<dbReference type="CDD" id="cd17731">
    <property type="entry name" value="BRCT_TopBP1_rpt2_like"/>
    <property type="match status" value="1"/>
</dbReference>
<feature type="domain" description="BRCT" evidence="3">
    <location>
        <begin position="372"/>
        <end position="466"/>
    </location>
</feature>
<dbReference type="SMART" id="SM00292">
    <property type="entry name" value="BRCT"/>
    <property type="match status" value="5"/>
</dbReference>
<feature type="domain" description="BRCT" evidence="3">
    <location>
        <begin position="630"/>
        <end position="728"/>
    </location>
</feature>
<evidence type="ECO:0000256" key="2">
    <source>
        <dbReference type="SAM" id="MobiDB-lite"/>
    </source>
</evidence>
<evidence type="ECO:0000256" key="1">
    <source>
        <dbReference type="ARBA" id="ARBA00022737"/>
    </source>
</evidence>
<dbReference type="EnsemblMetazoa" id="XM_022817313">
    <property type="protein sequence ID" value="XP_022673048"/>
    <property type="gene ID" value="LOC111255387"/>
</dbReference>
<feature type="region of interest" description="Disordered" evidence="2">
    <location>
        <begin position="470"/>
        <end position="490"/>
    </location>
</feature>
<dbReference type="CTD" id="48309"/>
<dbReference type="GeneID" id="111255387"/>
<reference evidence="4" key="1">
    <citation type="submission" date="2021-01" db="UniProtKB">
        <authorList>
            <consortium name="EnsemblMetazoa"/>
        </authorList>
    </citation>
    <scope>IDENTIFICATION</scope>
</reference>
<dbReference type="InterPro" id="IPR059215">
    <property type="entry name" value="BRCT2_TopBP1-like"/>
</dbReference>
<dbReference type="OrthoDB" id="251770at2759"/>
<dbReference type="Pfam" id="PF00533">
    <property type="entry name" value="BRCT"/>
    <property type="match status" value="2"/>
</dbReference>
<evidence type="ECO:0000313" key="4">
    <source>
        <dbReference type="EnsemblMetazoa" id="XP_022673048"/>
    </source>
</evidence>
<dbReference type="PROSITE" id="PS50172">
    <property type="entry name" value="BRCT"/>
    <property type="match status" value="3"/>
</dbReference>
<dbReference type="FunCoup" id="A0A7M7KWI5">
    <property type="interactions" value="1630"/>
</dbReference>
<dbReference type="KEGG" id="vde:111255387"/>
<dbReference type="InParanoid" id="A0A7M7KWI5"/>
<feature type="region of interest" description="Disordered" evidence="2">
    <location>
        <begin position="1012"/>
        <end position="1141"/>
    </location>
</feature>
<feature type="domain" description="BRCT" evidence="3">
    <location>
        <begin position="221"/>
        <end position="309"/>
    </location>
</feature>
<dbReference type="PANTHER" id="PTHR13561:SF20">
    <property type="entry name" value="DNA TOPOISOMERASE 2-BINDING PROTEIN 1"/>
    <property type="match status" value="1"/>
</dbReference>
<protein>
    <recommendedName>
        <fullName evidence="3">BRCT domain-containing protein</fullName>
    </recommendedName>
</protein>
<evidence type="ECO:0000313" key="5">
    <source>
        <dbReference type="Proteomes" id="UP000594260"/>
    </source>
</evidence>
<dbReference type="GO" id="GO:0033314">
    <property type="term" value="P:mitotic DNA replication checkpoint signaling"/>
    <property type="evidence" value="ECO:0007669"/>
    <property type="project" value="TreeGrafter"/>
</dbReference>
<keyword evidence="5" id="KW-1185">Reference proteome</keyword>
<dbReference type="CDD" id="cd00027">
    <property type="entry name" value="BRCT"/>
    <property type="match status" value="1"/>
</dbReference>
<dbReference type="InterPro" id="IPR036420">
    <property type="entry name" value="BRCT_dom_sf"/>
</dbReference>
<dbReference type="PANTHER" id="PTHR13561">
    <property type="entry name" value="DNA REPLICATION REGULATOR DPB11-RELATED"/>
    <property type="match status" value="1"/>
</dbReference>
<feature type="compositionally biased region" description="Basic and acidic residues" evidence="2">
    <location>
        <begin position="1016"/>
        <end position="1025"/>
    </location>
</feature>
<dbReference type="Proteomes" id="UP000594260">
    <property type="component" value="Unplaced"/>
</dbReference>
<dbReference type="RefSeq" id="XP_022673048.1">
    <property type="nucleotide sequence ID" value="XM_022817313.1"/>
</dbReference>
<accession>A0A7M7KWI5</accession>
<organism evidence="4 5">
    <name type="scientific">Varroa destructor</name>
    <name type="common">Honeybee mite</name>
    <dbReference type="NCBI Taxonomy" id="109461"/>
    <lineage>
        <taxon>Eukaryota</taxon>
        <taxon>Metazoa</taxon>
        <taxon>Ecdysozoa</taxon>
        <taxon>Arthropoda</taxon>
        <taxon>Chelicerata</taxon>
        <taxon>Arachnida</taxon>
        <taxon>Acari</taxon>
        <taxon>Parasitiformes</taxon>
        <taxon>Mesostigmata</taxon>
        <taxon>Gamasina</taxon>
        <taxon>Dermanyssoidea</taxon>
        <taxon>Varroidae</taxon>
        <taxon>Varroa</taxon>
    </lineage>
</organism>
<feature type="compositionally biased region" description="Polar residues" evidence="2">
    <location>
        <begin position="1082"/>
        <end position="1099"/>
    </location>
</feature>
<feature type="region of interest" description="Disordered" evidence="2">
    <location>
        <begin position="734"/>
        <end position="813"/>
    </location>
</feature>